<proteinExistence type="predicted"/>
<dbReference type="OrthoDB" id="9784036at2"/>
<sequence>MFIFRDYKNYDQLIAQMYNDQFSYAQFEKQYINHINKKYGINTSIGEDIIYLLTQASNKNLPTVFNKIMDSMEKSDIFQLQILFYFSYNFEQNERAKRYLNQMLKSEDELDQRIFFANLDSQYKNFFLINIKEPKEFIDFVEKAKLKWPIYTLEFNYLILSVANDYNITIINYEKYLKYCEKKFKPNRYFTIEDLNTLKK</sequence>
<protein>
    <submittedName>
        <fullName evidence="1">Uncharacterized protein</fullName>
    </submittedName>
</protein>
<keyword evidence="2" id="KW-1185">Reference proteome</keyword>
<accession>A0A3S9P300</accession>
<dbReference type="AlphaFoldDB" id="A0A3S9P300"/>
<evidence type="ECO:0000313" key="1">
    <source>
        <dbReference type="EMBL" id="AZQ62565.1"/>
    </source>
</evidence>
<reference evidence="1 2" key="1">
    <citation type="submission" date="2018-12" db="EMBL/GenBank/DDBJ databases">
        <title>Flammeovirga pectinis sp. nov., isolated from the gut of the Korean scallop, Patinopecten yessoensis.</title>
        <authorList>
            <person name="Bae J.-W."/>
            <person name="Jeong Y.-S."/>
            <person name="Kang W."/>
        </authorList>
    </citation>
    <scope>NUCLEOTIDE SEQUENCE [LARGE SCALE GENOMIC DNA]</scope>
    <source>
        <strain evidence="1 2">L12M1</strain>
    </source>
</reference>
<name>A0A3S9P300_9BACT</name>
<dbReference type="EMBL" id="CP034562">
    <property type="protein sequence ID" value="AZQ62565.1"/>
    <property type="molecule type" value="Genomic_DNA"/>
</dbReference>
<dbReference type="Proteomes" id="UP000267268">
    <property type="component" value="Chromosome 1"/>
</dbReference>
<dbReference type="KEGG" id="fll:EI427_10055"/>
<evidence type="ECO:0000313" key="2">
    <source>
        <dbReference type="Proteomes" id="UP000267268"/>
    </source>
</evidence>
<organism evidence="1 2">
    <name type="scientific">Flammeovirga pectinis</name>
    <dbReference type="NCBI Taxonomy" id="2494373"/>
    <lineage>
        <taxon>Bacteria</taxon>
        <taxon>Pseudomonadati</taxon>
        <taxon>Bacteroidota</taxon>
        <taxon>Cytophagia</taxon>
        <taxon>Cytophagales</taxon>
        <taxon>Flammeovirgaceae</taxon>
        <taxon>Flammeovirga</taxon>
    </lineage>
</organism>
<dbReference type="RefSeq" id="WP_126614193.1">
    <property type="nucleotide sequence ID" value="NZ_CP034562.1"/>
</dbReference>
<gene>
    <name evidence="1" type="ORF">EI427_10055</name>
</gene>